<proteinExistence type="predicted"/>
<sequence length="158" mass="17965">MAEPNYWIIVGSPENFETTRAHGFTIQGIKSRHRKKAEQMRPGDKFIYYVTGVKAFAAIATVTSEYFEDHTIIWKSSNPKKKDEDYPYRVKIEPDIVLPEGQYLPAEEIARGMEHVQKWPAENWTLAFQGNVHKINQHDYDLVRAALAEAAATAAAAD</sequence>
<dbReference type="KEGG" id="sti:Sthe_0984"/>
<dbReference type="SUPFAM" id="SSF88697">
    <property type="entry name" value="PUA domain-like"/>
    <property type="match status" value="1"/>
</dbReference>
<dbReference type="Gene3D" id="3.10.590.10">
    <property type="entry name" value="ph1033 like domains"/>
    <property type="match status" value="1"/>
</dbReference>
<dbReference type="InterPro" id="IPR002740">
    <property type="entry name" value="EVE_domain"/>
</dbReference>
<dbReference type="AlphaFoldDB" id="D1C2F3"/>
<feature type="domain" description="EVE" evidence="1">
    <location>
        <begin position="5"/>
        <end position="98"/>
    </location>
</feature>
<protein>
    <recommendedName>
        <fullName evidence="1">EVE domain-containing protein</fullName>
    </recommendedName>
</protein>
<dbReference type="eggNOG" id="COG1673">
    <property type="taxonomic scope" value="Bacteria"/>
</dbReference>
<gene>
    <name evidence="2" type="ordered locus">Sthe_0984</name>
</gene>
<reference evidence="2 3" key="2">
    <citation type="journal article" date="2010" name="Stand. Genomic Sci.">
        <title>Complete genome sequence of Desulfohalobium retbaense type strain (HR(100)).</title>
        <authorList>
            <person name="Spring S."/>
            <person name="Nolan M."/>
            <person name="Lapidus A."/>
            <person name="Glavina Del Rio T."/>
            <person name="Copeland A."/>
            <person name="Tice H."/>
            <person name="Cheng J.F."/>
            <person name="Lucas S."/>
            <person name="Land M."/>
            <person name="Chen F."/>
            <person name="Bruce D."/>
            <person name="Goodwin L."/>
            <person name="Pitluck S."/>
            <person name="Ivanova N."/>
            <person name="Mavromatis K."/>
            <person name="Mikhailova N."/>
            <person name="Pati A."/>
            <person name="Chen A."/>
            <person name="Palaniappan K."/>
            <person name="Hauser L."/>
            <person name="Chang Y.J."/>
            <person name="Jeffries C.D."/>
            <person name="Munk C."/>
            <person name="Kiss H."/>
            <person name="Chain P."/>
            <person name="Han C."/>
            <person name="Brettin T."/>
            <person name="Detter J.C."/>
            <person name="Schuler E."/>
            <person name="Goker M."/>
            <person name="Rohde M."/>
            <person name="Bristow J."/>
            <person name="Eisen J.A."/>
            <person name="Markowitz V."/>
            <person name="Hugenholtz P."/>
            <person name="Kyrpides N.C."/>
            <person name="Klenk H.P."/>
        </authorList>
    </citation>
    <scope>NUCLEOTIDE SEQUENCE [LARGE SCALE GENOMIC DNA]</scope>
    <source>
        <strain evidence="3">ATCC 49802 / DSM 20745 / S 6022</strain>
    </source>
</reference>
<name>D1C2F3_SPHTD</name>
<dbReference type="InParanoid" id="D1C2F3"/>
<dbReference type="InterPro" id="IPR015947">
    <property type="entry name" value="PUA-like_sf"/>
</dbReference>
<evidence type="ECO:0000259" key="1">
    <source>
        <dbReference type="Pfam" id="PF01878"/>
    </source>
</evidence>
<dbReference type="STRING" id="479434.Sthe_0984"/>
<reference evidence="3" key="1">
    <citation type="submission" date="2009-11" db="EMBL/GenBank/DDBJ databases">
        <title>The complete chromosome 1 of Sphaerobacter thermophilus DSM 20745.</title>
        <authorList>
            <person name="Lucas S."/>
            <person name="Copeland A."/>
            <person name="Lapidus A."/>
            <person name="Glavina del Rio T."/>
            <person name="Dalin E."/>
            <person name="Tice H."/>
            <person name="Bruce D."/>
            <person name="Goodwin L."/>
            <person name="Pitluck S."/>
            <person name="Kyrpides N."/>
            <person name="Mavromatis K."/>
            <person name="Ivanova N."/>
            <person name="Mikhailova N."/>
            <person name="LaButti K.M."/>
            <person name="Clum A."/>
            <person name="Sun H.I."/>
            <person name="Brettin T."/>
            <person name="Detter J.C."/>
            <person name="Han C."/>
            <person name="Larimer F."/>
            <person name="Land M."/>
            <person name="Hauser L."/>
            <person name="Markowitz V."/>
            <person name="Cheng J.F."/>
            <person name="Hugenholtz P."/>
            <person name="Woyke T."/>
            <person name="Wu D."/>
            <person name="Steenblock K."/>
            <person name="Schneider S."/>
            <person name="Pukall R."/>
            <person name="Goeker M."/>
            <person name="Klenk H.P."/>
            <person name="Eisen J.A."/>
        </authorList>
    </citation>
    <scope>NUCLEOTIDE SEQUENCE [LARGE SCALE GENOMIC DNA]</scope>
    <source>
        <strain evidence="3">ATCC 49802 / DSM 20745 / S 6022</strain>
    </source>
</reference>
<dbReference type="PANTHER" id="PTHR39661">
    <property type="entry name" value="UPF0310 PROTEIN MJECL36"/>
    <property type="match status" value="1"/>
</dbReference>
<accession>D1C2F3</accession>
<organism evidence="2 3">
    <name type="scientific">Sphaerobacter thermophilus (strain ATCC 49802 / DSM 20745 / KCCM 41009 / NCIMB 13125 / S 6022)</name>
    <dbReference type="NCBI Taxonomy" id="479434"/>
    <lineage>
        <taxon>Bacteria</taxon>
        <taxon>Pseudomonadati</taxon>
        <taxon>Thermomicrobiota</taxon>
        <taxon>Thermomicrobia</taxon>
        <taxon>Sphaerobacterales</taxon>
        <taxon>Sphaerobacterineae</taxon>
        <taxon>Sphaerobacteraceae</taxon>
        <taxon>Sphaerobacter</taxon>
    </lineage>
</organism>
<dbReference type="RefSeq" id="WP_012871467.1">
    <property type="nucleotide sequence ID" value="NC_013523.1"/>
</dbReference>
<dbReference type="Proteomes" id="UP000002027">
    <property type="component" value="Chromosome 1"/>
</dbReference>
<dbReference type="PANTHER" id="PTHR39661:SF1">
    <property type="entry name" value="UPF0310 PROTEIN MJECL36"/>
    <property type="match status" value="1"/>
</dbReference>
<dbReference type="OrthoDB" id="158366at2"/>
<dbReference type="EMBL" id="CP001823">
    <property type="protein sequence ID" value="ACZ38420.1"/>
    <property type="molecule type" value="Genomic_DNA"/>
</dbReference>
<evidence type="ECO:0000313" key="3">
    <source>
        <dbReference type="Proteomes" id="UP000002027"/>
    </source>
</evidence>
<evidence type="ECO:0000313" key="2">
    <source>
        <dbReference type="EMBL" id="ACZ38420.1"/>
    </source>
</evidence>
<dbReference type="Pfam" id="PF01878">
    <property type="entry name" value="EVE"/>
    <property type="match status" value="1"/>
</dbReference>
<dbReference type="HOGENOM" id="CLU_1668587_0_0_0"/>
<keyword evidence="3" id="KW-1185">Reference proteome</keyword>